<proteinExistence type="predicted"/>
<dbReference type="InterPro" id="IPR021109">
    <property type="entry name" value="Peptidase_aspartic_dom_sf"/>
</dbReference>
<keyword evidence="2" id="KW-1185">Reference proteome</keyword>
<dbReference type="SUPFAM" id="SSF50630">
    <property type="entry name" value="Acid proteases"/>
    <property type="match status" value="1"/>
</dbReference>
<reference evidence="2" key="1">
    <citation type="submission" date="2016-04" db="EMBL/GenBank/DDBJ databases">
        <title>Cephalotus genome sequencing.</title>
        <authorList>
            <person name="Fukushima K."/>
            <person name="Hasebe M."/>
            <person name="Fang X."/>
        </authorList>
    </citation>
    <scope>NUCLEOTIDE SEQUENCE [LARGE SCALE GENOMIC DNA]</scope>
    <source>
        <strain evidence="2">cv. St1</strain>
    </source>
</reference>
<organism evidence="1 2">
    <name type="scientific">Cephalotus follicularis</name>
    <name type="common">Albany pitcher plant</name>
    <dbReference type="NCBI Taxonomy" id="3775"/>
    <lineage>
        <taxon>Eukaryota</taxon>
        <taxon>Viridiplantae</taxon>
        <taxon>Streptophyta</taxon>
        <taxon>Embryophyta</taxon>
        <taxon>Tracheophyta</taxon>
        <taxon>Spermatophyta</taxon>
        <taxon>Magnoliopsida</taxon>
        <taxon>eudicotyledons</taxon>
        <taxon>Gunneridae</taxon>
        <taxon>Pentapetalae</taxon>
        <taxon>rosids</taxon>
        <taxon>fabids</taxon>
        <taxon>Oxalidales</taxon>
        <taxon>Cephalotaceae</taxon>
        <taxon>Cephalotus</taxon>
    </lineage>
</organism>
<evidence type="ECO:0000313" key="1">
    <source>
        <dbReference type="EMBL" id="GAV78486.1"/>
    </source>
</evidence>
<sequence>MRVHGTIGHCQVILLIDSSSTHNFFNNKVVENSGLSPNSEGSFEVAIANGEKLSSSGLYDGVCIMLQGVPMVVDFYLLPLGGYDAVLGAQWLRTLGPILWEFSKLQMSFSTCGSNVVLQGMHRPENRL</sequence>
<dbReference type="Gene3D" id="2.40.70.10">
    <property type="entry name" value="Acid Proteases"/>
    <property type="match status" value="1"/>
</dbReference>
<dbReference type="OrthoDB" id="1934862at2759"/>
<evidence type="ECO:0000313" key="2">
    <source>
        <dbReference type="Proteomes" id="UP000187406"/>
    </source>
</evidence>
<accession>A0A1Q3CE26</accession>
<dbReference type="Pfam" id="PF08284">
    <property type="entry name" value="RVP_2"/>
    <property type="match status" value="1"/>
</dbReference>
<protein>
    <submittedName>
        <fullName evidence="1">RVP_2 domain-containing protein</fullName>
    </submittedName>
</protein>
<comment type="caution">
    <text evidence="1">The sequence shown here is derived from an EMBL/GenBank/DDBJ whole genome shotgun (WGS) entry which is preliminary data.</text>
</comment>
<dbReference type="CDD" id="cd00303">
    <property type="entry name" value="retropepsin_like"/>
    <property type="match status" value="1"/>
</dbReference>
<dbReference type="Proteomes" id="UP000187406">
    <property type="component" value="Unassembled WGS sequence"/>
</dbReference>
<dbReference type="AlphaFoldDB" id="A0A1Q3CE26"/>
<dbReference type="InParanoid" id="A0A1Q3CE26"/>
<gene>
    <name evidence="1" type="ORF">CFOL_v3_21953</name>
</gene>
<name>A0A1Q3CE26_CEPFO</name>
<dbReference type="EMBL" id="BDDD01001805">
    <property type="protein sequence ID" value="GAV78486.1"/>
    <property type="molecule type" value="Genomic_DNA"/>
</dbReference>